<evidence type="ECO:0000259" key="4">
    <source>
        <dbReference type="Pfam" id="PF03328"/>
    </source>
</evidence>
<gene>
    <name evidence="5" type="ORF">HGRIS_013243</name>
</gene>
<proteinExistence type="predicted"/>
<dbReference type="Proteomes" id="UP001556367">
    <property type="component" value="Unassembled WGS sequence"/>
</dbReference>
<dbReference type="Gene3D" id="3.20.20.60">
    <property type="entry name" value="Phosphoenolpyruvate-binding domains"/>
    <property type="match status" value="1"/>
</dbReference>
<keyword evidence="3" id="KW-0460">Magnesium</keyword>
<evidence type="ECO:0000256" key="3">
    <source>
        <dbReference type="ARBA" id="ARBA00022842"/>
    </source>
</evidence>
<organism evidence="5 6">
    <name type="scientific">Hohenbuehelia grisea</name>
    <dbReference type="NCBI Taxonomy" id="104357"/>
    <lineage>
        <taxon>Eukaryota</taxon>
        <taxon>Fungi</taxon>
        <taxon>Dikarya</taxon>
        <taxon>Basidiomycota</taxon>
        <taxon>Agaricomycotina</taxon>
        <taxon>Agaricomycetes</taxon>
        <taxon>Agaricomycetidae</taxon>
        <taxon>Agaricales</taxon>
        <taxon>Pleurotineae</taxon>
        <taxon>Pleurotaceae</taxon>
        <taxon>Hohenbuehelia</taxon>
    </lineage>
</organism>
<comment type="cofactor">
    <cofactor evidence="1">
        <name>Mg(2+)</name>
        <dbReference type="ChEBI" id="CHEBI:18420"/>
    </cofactor>
</comment>
<feature type="domain" description="HpcH/HpaI aldolase/citrate lyase" evidence="4">
    <location>
        <begin position="33"/>
        <end position="261"/>
    </location>
</feature>
<evidence type="ECO:0000313" key="6">
    <source>
        <dbReference type="Proteomes" id="UP001556367"/>
    </source>
</evidence>
<evidence type="ECO:0000256" key="1">
    <source>
        <dbReference type="ARBA" id="ARBA00001946"/>
    </source>
</evidence>
<dbReference type="SUPFAM" id="SSF51621">
    <property type="entry name" value="Phosphoenolpyruvate/pyruvate domain"/>
    <property type="match status" value="1"/>
</dbReference>
<dbReference type="EMBL" id="JASNQZ010000015">
    <property type="protein sequence ID" value="KAL0947105.1"/>
    <property type="molecule type" value="Genomic_DNA"/>
</dbReference>
<accession>A0ABR3IUT4</accession>
<evidence type="ECO:0000313" key="5">
    <source>
        <dbReference type="EMBL" id="KAL0947105.1"/>
    </source>
</evidence>
<protein>
    <recommendedName>
        <fullName evidence="4">HpcH/HpaI aldolase/citrate lyase domain-containing protein</fullName>
    </recommendedName>
</protein>
<keyword evidence="6" id="KW-1185">Reference proteome</keyword>
<sequence length="331" mass="36621">MVVGFFRYAAATTSHAFVCIRTRNASTSISLSRSYLYVPSASERMLEKSLKTPSDVIVYDLEDSVPPGQADKLNARSRLKAFLQRPDIPEPTRIAVRVNDLTTPFFGDDIAEIVTNPAVRSLVLPKVHSAQDLHHVSRQIHIVTRHVDRPPISLIPSIESARALWNIGEIASWKSEYAEGGGTLSALLFAAEDYCADTSIIRSRSRQELLYTRSQIVIAARAFGLSAIDMVCINYQDNEYLEQECRDGRELGFSGKQAIHPNQVPIIQSIYVPTSKEIFRAAKILHQMDVAHSSQKGAIGLEGEMIDAPMIKQAEKTITLAKAAGLEIPTF</sequence>
<evidence type="ECO:0000256" key="2">
    <source>
        <dbReference type="ARBA" id="ARBA00022723"/>
    </source>
</evidence>
<dbReference type="PANTHER" id="PTHR32308">
    <property type="entry name" value="LYASE BETA SUBUNIT, PUTATIVE (AFU_ORTHOLOGUE AFUA_4G13030)-RELATED"/>
    <property type="match status" value="1"/>
</dbReference>
<dbReference type="PANTHER" id="PTHR32308:SF0">
    <property type="entry name" value="HPCH_HPAI ALDOLASE_CITRATE LYASE DOMAIN-CONTAINING PROTEIN"/>
    <property type="match status" value="1"/>
</dbReference>
<dbReference type="InterPro" id="IPR005000">
    <property type="entry name" value="Aldolase/citrate-lyase_domain"/>
</dbReference>
<dbReference type="InterPro" id="IPR015813">
    <property type="entry name" value="Pyrv/PenolPyrv_kinase-like_dom"/>
</dbReference>
<name>A0ABR3IUT4_9AGAR</name>
<comment type="caution">
    <text evidence="5">The sequence shown here is derived from an EMBL/GenBank/DDBJ whole genome shotgun (WGS) entry which is preliminary data.</text>
</comment>
<dbReference type="Pfam" id="PF03328">
    <property type="entry name" value="HpcH_HpaI"/>
    <property type="match status" value="1"/>
</dbReference>
<dbReference type="InterPro" id="IPR040442">
    <property type="entry name" value="Pyrv_kinase-like_dom_sf"/>
</dbReference>
<dbReference type="PIRSF" id="PIRSF015582">
    <property type="entry name" value="Cit_lyase_B"/>
    <property type="match status" value="1"/>
</dbReference>
<keyword evidence="2" id="KW-0479">Metal-binding</keyword>
<dbReference type="InterPro" id="IPR011206">
    <property type="entry name" value="Citrate_lyase_beta/mcl1/mcl2"/>
</dbReference>
<reference evidence="6" key="1">
    <citation type="submission" date="2024-06" db="EMBL/GenBank/DDBJ databases">
        <title>Multi-omics analyses provide insights into the biosynthesis of the anticancer antibiotic pleurotin in Hohenbuehelia grisea.</title>
        <authorList>
            <person name="Weaver J.A."/>
            <person name="Alberti F."/>
        </authorList>
    </citation>
    <scope>NUCLEOTIDE SEQUENCE [LARGE SCALE GENOMIC DNA]</scope>
    <source>
        <strain evidence="6">T-177</strain>
    </source>
</reference>